<evidence type="ECO:0000313" key="2">
    <source>
        <dbReference type="EMBL" id="KMQ88000.1"/>
    </source>
</evidence>
<dbReference type="OrthoDB" id="6500995at2759"/>
<keyword evidence="3" id="KW-1185">Reference proteome</keyword>
<dbReference type="PaxDb" id="67767-A0A0J7N5M3"/>
<evidence type="ECO:0000313" key="3">
    <source>
        <dbReference type="Proteomes" id="UP000036403"/>
    </source>
</evidence>
<organism evidence="2 3">
    <name type="scientific">Lasius niger</name>
    <name type="common">Black garden ant</name>
    <dbReference type="NCBI Taxonomy" id="67767"/>
    <lineage>
        <taxon>Eukaryota</taxon>
        <taxon>Metazoa</taxon>
        <taxon>Ecdysozoa</taxon>
        <taxon>Arthropoda</taxon>
        <taxon>Hexapoda</taxon>
        <taxon>Insecta</taxon>
        <taxon>Pterygota</taxon>
        <taxon>Neoptera</taxon>
        <taxon>Endopterygota</taxon>
        <taxon>Hymenoptera</taxon>
        <taxon>Apocrita</taxon>
        <taxon>Aculeata</taxon>
        <taxon>Formicoidea</taxon>
        <taxon>Formicidae</taxon>
        <taxon>Formicinae</taxon>
        <taxon>Lasius</taxon>
        <taxon>Lasius</taxon>
    </lineage>
</organism>
<feature type="region of interest" description="Disordered" evidence="1">
    <location>
        <begin position="44"/>
        <end position="70"/>
    </location>
</feature>
<sequence>MGGEVSLKLPFTLMHSNTDPDLVGFPSPIRESPKQLARNINEITERSSKQDSNNHRNKENKLEAIKEQEKESRVTDVDLIEHCEESDSI</sequence>
<reference evidence="2 3" key="1">
    <citation type="submission" date="2015-04" db="EMBL/GenBank/DDBJ databases">
        <title>Lasius niger genome sequencing.</title>
        <authorList>
            <person name="Konorov E.A."/>
            <person name="Nikitin M.A."/>
            <person name="Kirill M.V."/>
            <person name="Chang P."/>
        </authorList>
    </citation>
    <scope>NUCLEOTIDE SEQUENCE [LARGE SCALE GENOMIC DNA]</scope>
    <source>
        <tissue evidence="2">Whole</tissue>
    </source>
</reference>
<comment type="caution">
    <text evidence="2">The sequence shown here is derived from an EMBL/GenBank/DDBJ whole genome shotgun (WGS) entry which is preliminary data.</text>
</comment>
<accession>A0A0J7N5M3</accession>
<gene>
    <name evidence="2" type="ORF">RF55_12588</name>
</gene>
<protein>
    <submittedName>
        <fullName evidence="2">Phosrestin-like protein</fullName>
    </submittedName>
</protein>
<dbReference type="AlphaFoldDB" id="A0A0J7N5M3"/>
<evidence type="ECO:0000256" key="1">
    <source>
        <dbReference type="SAM" id="MobiDB-lite"/>
    </source>
</evidence>
<dbReference type="EMBL" id="LBMM01009605">
    <property type="protein sequence ID" value="KMQ88000.1"/>
    <property type="molecule type" value="Genomic_DNA"/>
</dbReference>
<dbReference type="Proteomes" id="UP000036403">
    <property type="component" value="Unassembled WGS sequence"/>
</dbReference>
<name>A0A0J7N5M3_LASNI</name>
<dbReference type="STRING" id="67767.A0A0J7N5M3"/>
<proteinExistence type="predicted"/>